<feature type="site" description="Histone H3K4me3 binding" evidence="13">
    <location>
        <position position="218"/>
    </location>
</feature>
<evidence type="ECO:0000256" key="9">
    <source>
        <dbReference type="ARBA" id="ARBA00023242"/>
    </source>
</evidence>
<feature type="binding site" evidence="14">
    <location>
        <position position="248"/>
    </location>
    <ligand>
        <name>Zn(2+)</name>
        <dbReference type="ChEBI" id="CHEBI:29105"/>
        <label>2</label>
    </ligand>
</feature>
<evidence type="ECO:0000256" key="5">
    <source>
        <dbReference type="ARBA" id="ARBA00022771"/>
    </source>
</evidence>
<feature type="binding site" evidence="14">
    <location>
        <position position="232"/>
    </location>
    <ligand>
        <name>Zn(2+)</name>
        <dbReference type="ChEBI" id="CHEBI:29105"/>
        <label>1</label>
    </ligand>
</feature>
<keyword evidence="20" id="KW-1185">Reference proteome</keyword>
<evidence type="ECO:0000256" key="12">
    <source>
        <dbReference type="ARBA" id="ARBA00037044"/>
    </source>
</evidence>
<comment type="subunit">
    <text evidence="16">Component of an histone acetyltransferase complex. Interacts with H3K4me3 and to a lesser extent with H3K4me2.</text>
</comment>
<comment type="function">
    <text evidence="12">Component of the NuA4 histone acetyltransferase complex which is involved in transcriptional activation of selected genes principally by acetylation of nucleosomal histone H4 and H2A. The NuA4 complex is also involved in DNA repair. Involved in cell cycle progression and meiosis.</text>
</comment>
<dbReference type="GO" id="GO:0035267">
    <property type="term" value="C:NuA4 histone acetyltransferase complex"/>
    <property type="evidence" value="ECO:0007669"/>
    <property type="project" value="TreeGrafter"/>
</dbReference>
<dbReference type="PANTHER" id="PTHR10333">
    <property type="entry name" value="INHIBITOR OF GROWTH PROTEIN"/>
    <property type="match status" value="1"/>
</dbReference>
<keyword evidence="11" id="KW-0131">Cell cycle</keyword>
<name>A0A1G4MBP6_LACFM</name>
<comment type="subcellular location">
    <subcellularLocation>
        <location evidence="1 16">Nucleus</location>
    </subcellularLocation>
</comment>
<evidence type="ECO:0000256" key="16">
    <source>
        <dbReference type="RuleBase" id="RU361213"/>
    </source>
</evidence>
<sequence>MDPSSVLEETTQDVSNLQAEFKYILEEIRSTDLKFYENKKKYLQRDSQIHKFIKQHGSLTENSKEGELQEKIAKDLDICRDLQNDKCILANTALFLVTKHLNKLMKNIQILEEDGQLAPLDDEKETESGGEASRESSVLSAVSERKRRATPAGATNKKRRRTERASSRNRDYTPVSGVSDTNFDLQDYNDDLFSGYNQAEEDDKQPYCFCQSVSFGEMVACDGPNCKYEWFHYGCVNLKEPPKGAWYCPECRQELANSRLKKRRYRF</sequence>
<evidence type="ECO:0000256" key="13">
    <source>
        <dbReference type="PIRSR" id="PIRSR628651-50"/>
    </source>
</evidence>
<dbReference type="Proteomes" id="UP000190831">
    <property type="component" value="Chromosome D"/>
</dbReference>
<dbReference type="GO" id="GO:0005634">
    <property type="term" value="C:nucleus"/>
    <property type="evidence" value="ECO:0007669"/>
    <property type="project" value="UniProtKB-SubCell"/>
</dbReference>
<feature type="binding site" evidence="14">
    <location>
        <position position="235"/>
    </location>
    <ligand>
        <name>Zn(2+)</name>
        <dbReference type="ChEBI" id="CHEBI:29105"/>
        <label>1</label>
    </ligand>
</feature>
<keyword evidence="7 16" id="KW-0156">Chromatin regulator</keyword>
<dbReference type="InterPro" id="IPR019787">
    <property type="entry name" value="Znf_PHD-finger"/>
</dbReference>
<comment type="similarity">
    <text evidence="2 16">Belongs to the ING family.</text>
</comment>
<dbReference type="InterPro" id="IPR001965">
    <property type="entry name" value="Znf_PHD"/>
</dbReference>
<dbReference type="SUPFAM" id="SSF57903">
    <property type="entry name" value="FYVE/PHD zinc finger"/>
    <property type="match status" value="1"/>
</dbReference>
<feature type="site" description="Histone H3K4me3 binding" evidence="13">
    <location>
        <position position="230"/>
    </location>
</feature>
<dbReference type="Gene3D" id="3.30.40.10">
    <property type="entry name" value="Zinc/RING finger domain, C3HC4 (zinc finger)"/>
    <property type="match status" value="1"/>
</dbReference>
<reference evidence="19 20" key="1">
    <citation type="submission" date="2016-03" db="EMBL/GenBank/DDBJ databases">
        <authorList>
            <person name="Devillers H."/>
        </authorList>
    </citation>
    <scope>NUCLEOTIDE SEQUENCE [LARGE SCALE GENOMIC DNA]</scope>
    <source>
        <strain evidence="19">CBS 6772</strain>
    </source>
</reference>
<feature type="binding site" evidence="14">
    <location>
        <position position="210"/>
    </location>
    <ligand>
        <name>Zn(2+)</name>
        <dbReference type="ChEBI" id="CHEBI:29105"/>
        <label>1</label>
    </ligand>
</feature>
<dbReference type="GO" id="GO:0006281">
    <property type="term" value="P:DNA repair"/>
    <property type="evidence" value="ECO:0007669"/>
    <property type="project" value="UniProtKB-KW"/>
</dbReference>
<evidence type="ECO:0000256" key="10">
    <source>
        <dbReference type="ARBA" id="ARBA00023254"/>
    </source>
</evidence>
<feature type="binding site" evidence="14">
    <location>
        <position position="226"/>
    </location>
    <ligand>
        <name>Zn(2+)</name>
        <dbReference type="ChEBI" id="CHEBI:29105"/>
        <label>2</label>
    </ligand>
</feature>
<dbReference type="SMART" id="SM01408">
    <property type="entry name" value="ING"/>
    <property type="match status" value="1"/>
</dbReference>
<dbReference type="SMART" id="SM00249">
    <property type="entry name" value="PHD"/>
    <property type="match status" value="1"/>
</dbReference>
<dbReference type="PROSITE" id="PS50016">
    <property type="entry name" value="ZF_PHD_2"/>
    <property type="match status" value="1"/>
</dbReference>
<keyword evidence="8" id="KW-0234">DNA repair</keyword>
<dbReference type="GO" id="GO:0006325">
    <property type="term" value="P:chromatin organization"/>
    <property type="evidence" value="ECO:0007669"/>
    <property type="project" value="UniProtKB-KW"/>
</dbReference>
<dbReference type="CDD" id="cd16858">
    <property type="entry name" value="ING_ING3_Yng2p"/>
    <property type="match status" value="1"/>
</dbReference>
<dbReference type="GO" id="GO:0051321">
    <property type="term" value="P:meiotic cell cycle"/>
    <property type="evidence" value="ECO:0007669"/>
    <property type="project" value="UniProtKB-KW"/>
</dbReference>
<dbReference type="FunFam" id="3.30.40.10:FF:000436">
    <property type="entry name" value="Chromatin modification-related protein"/>
    <property type="match status" value="1"/>
</dbReference>
<dbReference type="InterPro" id="IPR011011">
    <property type="entry name" value="Znf_FYVE_PHD"/>
</dbReference>
<evidence type="ECO:0000256" key="2">
    <source>
        <dbReference type="ARBA" id="ARBA00010210"/>
    </source>
</evidence>
<dbReference type="Gene3D" id="6.10.140.1740">
    <property type="match status" value="1"/>
</dbReference>
<organism evidence="19 20">
    <name type="scientific">Lachancea fermentati</name>
    <name type="common">Zygosaccharomyces fermentati</name>
    <dbReference type="NCBI Taxonomy" id="4955"/>
    <lineage>
        <taxon>Eukaryota</taxon>
        <taxon>Fungi</taxon>
        <taxon>Dikarya</taxon>
        <taxon>Ascomycota</taxon>
        <taxon>Saccharomycotina</taxon>
        <taxon>Saccharomycetes</taxon>
        <taxon>Saccharomycetales</taxon>
        <taxon>Saccharomycetaceae</taxon>
        <taxon>Lachancea</taxon>
    </lineage>
</organism>
<dbReference type="PANTHER" id="PTHR10333:SF100">
    <property type="entry name" value="CHROMATIN MODIFICATION-RELATED PROTEIN YNG2"/>
    <property type="match status" value="1"/>
</dbReference>
<comment type="domain">
    <text evidence="16">The PHD-type zinc finger mediates the binding to H3K4me3.</text>
</comment>
<comment type="function">
    <text evidence="16">Component of an histone acetyltransferase complex.</text>
</comment>
<evidence type="ECO:0000256" key="1">
    <source>
        <dbReference type="ARBA" id="ARBA00004123"/>
    </source>
</evidence>
<dbReference type="EMBL" id="LT598492">
    <property type="protein sequence ID" value="SCW01223.1"/>
    <property type="molecule type" value="Genomic_DNA"/>
</dbReference>
<keyword evidence="3 14" id="KW-0479">Metal-binding</keyword>
<dbReference type="InterPro" id="IPR028651">
    <property type="entry name" value="ING_fam"/>
</dbReference>
<feature type="binding site" evidence="14">
    <location>
        <position position="208"/>
    </location>
    <ligand>
        <name>Zn(2+)</name>
        <dbReference type="ChEBI" id="CHEBI:29105"/>
        <label>1</label>
    </ligand>
</feature>
<evidence type="ECO:0000313" key="20">
    <source>
        <dbReference type="Proteomes" id="UP000190831"/>
    </source>
</evidence>
<evidence type="ECO:0000256" key="14">
    <source>
        <dbReference type="PIRSR" id="PIRSR628651-51"/>
    </source>
</evidence>
<keyword evidence="5 15" id="KW-0863">Zinc-finger</keyword>
<keyword evidence="6 14" id="KW-0862">Zinc</keyword>
<keyword evidence="10" id="KW-0469">Meiosis</keyword>
<evidence type="ECO:0000256" key="8">
    <source>
        <dbReference type="ARBA" id="ARBA00023204"/>
    </source>
</evidence>
<dbReference type="PROSITE" id="PS01359">
    <property type="entry name" value="ZF_PHD_1"/>
    <property type="match status" value="1"/>
</dbReference>
<dbReference type="GO" id="GO:0008270">
    <property type="term" value="F:zinc ion binding"/>
    <property type="evidence" value="ECO:0007669"/>
    <property type="project" value="UniProtKB-KW"/>
</dbReference>
<dbReference type="InterPro" id="IPR024610">
    <property type="entry name" value="ING_N_histone-binding"/>
</dbReference>
<feature type="region of interest" description="Disordered" evidence="17">
    <location>
        <begin position="119"/>
        <end position="180"/>
    </location>
</feature>
<feature type="site" description="Histone H3K4me3 binding" evidence="13">
    <location>
        <position position="207"/>
    </location>
</feature>
<feature type="binding site" evidence="14">
    <location>
        <position position="251"/>
    </location>
    <ligand>
        <name>Zn(2+)</name>
        <dbReference type="ChEBI" id="CHEBI:29105"/>
        <label>2</label>
    </ligand>
</feature>
<dbReference type="Pfam" id="PF12998">
    <property type="entry name" value="ING"/>
    <property type="match status" value="1"/>
</dbReference>
<evidence type="ECO:0000256" key="6">
    <source>
        <dbReference type="ARBA" id="ARBA00022833"/>
    </source>
</evidence>
<evidence type="ECO:0000259" key="18">
    <source>
        <dbReference type="PROSITE" id="PS50016"/>
    </source>
</evidence>
<gene>
    <name evidence="19" type="ORF">LAFE_0D07800G</name>
</gene>
<dbReference type="OMA" id="GPNCKYE"/>
<evidence type="ECO:0000256" key="11">
    <source>
        <dbReference type="ARBA" id="ARBA00023306"/>
    </source>
</evidence>
<keyword evidence="4" id="KW-0227">DNA damage</keyword>
<accession>A0A1G4MBP6</accession>
<feature type="binding site" evidence="14">
    <location>
        <position position="221"/>
    </location>
    <ligand>
        <name>Zn(2+)</name>
        <dbReference type="ChEBI" id="CHEBI:29105"/>
        <label>2</label>
    </ligand>
</feature>
<proteinExistence type="inferred from homology"/>
<evidence type="ECO:0000313" key="19">
    <source>
        <dbReference type="EMBL" id="SCW01223.1"/>
    </source>
</evidence>
<evidence type="ECO:0000256" key="7">
    <source>
        <dbReference type="ARBA" id="ARBA00022853"/>
    </source>
</evidence>
<dbReference type="GO" id="GO:0006355">
    <property type="term" value="P:regulation of DNA-templated transcription"/>
    <property type="evidence" value="ECO:0007669"/>
    <property type="project" value="TreeGrafter"/>
</dbReference>
<dbReference type="STRING" id="4955.A0A1G4MBP6"/>
<dbReference type="CDD" id="cd15505">
    <property type="entry name" value="PHD_ING"/>
    <property type="match status" value="1"/>
</dbReference>
<evidence type="ECO:0000256" key="3">
    <source>
        <dbReference type="ARBA" id="ARBA00022723"/>
    </source>
</evidence>
<dbReference type="InterPro" id="IPR019786">
    <property type="entry name" value="Zinc_finger_PHD-type_CS"/>
</dbReference>
<dbReference type="AlphaFoldDB" id="A0A1G4MBP6"/>
<evidence type="ECO:0000256" key="15">
    <source>
        <dbReference type="PROSITE-ProRule" id="PRU00146"/>
    </source>
</evidence>
<feature type="site" description="Histone H3K4me3 binding" evidence="13">
    <location>
        <position position="222"/>
    </location>
</feature>
<keyword evidence="9 16" id="KW-0539">Nucleus</keyword>
<evidence type="ECO:0000256" key="17">
    <source>
        <dbReference type="SAM" id="MobiDB-lite"/>
    </source>
</evidence>
<protein>
    <recommendedName>
        <fullName evidence="16">Chromatin modification-related protein</fullName>
    </recommendedName>
</protein>
<feature type="domain" description="PHD-type" evidence="18">
    <location>
        <begin position="205"/>
        <end position="254"/>
    </location>
</feature>
<dbReference type="InterPro" id="IPR013083">
    <property type="entry name" value="Znf_RING/FYVE/PHD"/>
</dbReference>
<dbReference type="OrthoDB" id="5411773at2759"/>
<evidence type="ECO:0000256" key="4">
    <source>
        <dbReference type="ARBA" id="ARBA00022763"/>
    </source>
</evidence>